<dbReference type="InterPro" id="IPR036291">
    <property type="entry name" value="NAD(P)-bd_dom_sf"/>
</dbReference>
<keyword evidence="2" id="KW-1185">Reference proteome</keyword>
<dbReference type="Gene3D" id="3.40.50.720">
    <property type="entry name" value="NAD(P)-binding Rossmann-like Domain"/>
    <property type="match status" value="1"/>
</dbReference>
<dbReference type="OrthoDB" id="674948at2759"/>
<gene>
    <name evidence="1" type="ORF">K461DRAFT_249025</name>
</gene>
<proteinExistence type="predicted"/>
<reference evidence="1" key="1">
    <citation type="journal article" date="2020" name="Stud. Mycol.">
        <title>101 Dothideomycetes genomes: a test case for predicting lifestyles and emergence of pathogens.</title>
        <authorList>
            <person name="Haridas S."/>
            <person name="Albert R."/>
            <person name="Binder M."/>
            <person name="Bloem J."/>
            <person name="Labutti K."/>
            <person name="Salamov A."/>
            <person name="Andreopoulos B."/>
            <person name="Baker S."/>
            <person name="Barry K."/>
            <person name="Bills G."/>
            <person name="Bluhm B."/>
            <person name="Cannon C."/>
            <person name="Castanera R."/>
            <person name="Culley D."/>
            <person name="Daum C."/>
            <person name="Ezra D."/>
            <person name="Gonzalez J."/>
            <person name="Henrissat B."/>
            <person name="Kuo A."/>
            <person name="Liang C."/>
            <person name="Lipzen A."/>
            <person name="Lutzoni F."/>
            <person name="Magnuson J."/>
            <person name="Mondo S."/>
            <person name="Nolan M."/>
            <person name="Ohm R."/>
            <person name="Pangilinan J."/>
            <person name="Park H.-J."/>
            <person name="Ramirez L."/>
            <person name="Alfaro M."/>
            <person name="Sun H."/>
            <person name="Tritt A."/>
            <person name="Yoshinaga Y."/>
            <person name="Zwiers L.-H."/>
            <person name="Turgeon B."/>
            <person name="Goodwin S."/>
            <person name="Spatafora J."/>
            <person name="Crous P."/>
            <person name="Grigoriev I."/>
        </authorList>
    </citation>
    <scope>NUCLEOTIDE SEQUENCE</scope>
    <source>
        <strain evidence="1">CBS 260.36</strain>
    </source>
</reference>
<evidence type="ECO:0000313" key="2">
    <source>
        <dbReference type="Proteomes" id="UP000799439"/>
    </source>
</evidence>
<dbReference type="SUPFAM" id="SSF51735">
    <property type="entry name" value="NAD(P)-binding Rossmann-fold domains"/>
    <property type="match status" value="1"/>
</dbReference>
<name>A0A9P4MNW4_9PEZI</name>
<dbReference type="PANTHER" id="PTHR40129">
    <property type="entry name" value="KETOPANTOATE REDUCTASE N-TERMINAL DOMAIN-CONTAINING PROTEIN"/>
    <property type="match status" value="1"/>
</dbReference>
<dbReference type="Proteomes" id="UP000799439">
    <property type="component" value="Unassembled WGS sequence"/>
</dbReference>
<organism evidence="1 2">
    <name type="scientific">Myriangium duriaei CBS 260.36</name>
    <dbReference type="NCBI Taxonomy" id="1168546"/>
    <lineage>
        <taxon>Eukaryota</taxon>
        <taxon>Fungi</taxon>
        <taxon>Dikarya</taxon>
        <taxon>Ascomycota</taxon>
        <taxon>Pezizomycotina</taxon>
        <taxon>Dothideomycetes</taxon>
        <taxon>Dothideomycetidae</taxon>
        <taxon>Myriangiales</taxon>
        <taxon>Myriangiaceae</taxon>
        <taxon>Myriangium</taxon>
    </lineage>
</organism>
<dbReference type="AlphaFoldDB" id="A0A9P4MNW4"/>
<comment type="caution">
    <text evidence="1">The sequence shown here is derived from an EMBL/GenBank/DDBJ whole genome shotgun (WGS) entry which is preliminary data.</text>
</comment>
<dbReference type="EMBL" id="ML996081">
    <property type="protein sequence ID" value="KAF2156614.1"/>
    <property type="molecule type" value="Genomic_DNA"/>
</dbReference>
<protein>
    <submittedName>
        <fullName evidence="1">Uncharacterized protein</fullName>
    </submittedName>
</protein>
<dbReference type="PANTHER" id="PTHR40129:SF2">
    <property type="entry name" value="KETOPANTOATE REDUCTASE N-TERMINAL DOMAIN-CONTAINING PROTEIN"/>
    <property type="match status" value="1"/>
</dbReference>
<accession>A0A9P4MNW4</accession>
<evidence type="ECO:0000313" key="1">
    <source>
        <dbReference type="EMBL" id="KAF2156614.1"/>
    </source>
</evidence>
<sequence>MQQLDLLVLGAGWTSTFLTPLLDSSSLSYALTSTTGRPSTIKFKFDPSLSDQSYFSVLPSARYILVTFPVRDPAHANLLLASYAATHPRADPRYIVLGSTGIWPPGGPTFVRESCWVTRHSPYDTTNDRARAEEAYLEAGAAVLNLSGLWDGVLRIPRRWVERVAKDKEGVKGKGSLHMIHGVDVARSIVAADDEGKRCKGQRWMLTDGFVYDWWALIAGWADAKEDGEVSEHCRWVFELMSETGTRALPRSMEALGRCYDTREFWEKFELVPLKGRIF</sequence>